<feature type="compositionally biased region" description="Basic and acidic residues" evidence="4">
    <location>
        <begin position="433"/>
        <end position="445"/>
    </location>
</feature>
<evidence type="ECO:0000256" key="1">
    <source>
        <dbReference type="ARBA" id="ARBA00004123"/>
    </source>
</evidence>
<dbReference type="PANTHER" id="PTHR14396">
    <property type="entry name" value="CLASPIN"/>
    <property type="match status" value="1"/>
</dbReference>
<feature type="region of interest" description="Disordered" evidence="4">
    <location>
        <begin position="663"/>
        <end position="702"/>
    </location>
</feature>
<evidence type="ECO:0000256" key="3">
    <source>
        <dbReference type="ARBA" id="ARBA00023242"/>
    </source>
</evidence>
<evidence type="ECO:0000313" key="6">
    <source>
        <dbReference type="WBParaSite" id="Csp11.Scaffold629.g8121.t1"/>
    </source>
</evidence>
<reference evidence="6" key="1">
    <citation type="submission" date="2016-11" db="UniProtKB">
        <authorList>
            <consortium name="WormBaseParasite"/>
        </authorList>
    </citation>
    <scope>IDENTIFICATION</scope>
</reference>
<feature type="compositionally biased region" description="Acidic residues" evidence="4">
    <location>
        <begin position="463"/>
        <end position="491"/>
    </location>
</feature>
<keyword evidence="5" id="KW-1185">Reference proteome</keyword>
<feature type="compositionally biased region" description="Polar residues" evidence="4">
    <location>
        <begin position="21"/>
        <end position="35"/>
    </location>
</feature>
<feature type="region of interest" description="Disordered" evidence="4">
    <location>
        <begin position="549"/>
        <end position="572"/>
    </location>
</feature>
<dbReference type="STRING" id="1561998.A0A1I7UD34"/>
<dbReference type="GO" id="GO:0005634">
    <property type="term" value="C:nucleus"/>
    <property type="evidence" value="ECO:0007669"/>
    <property type="project" value="UniProtKB-SubCell"/>
</dbReference>
<dbReference type="Proteomes" id="UP000095282">
    <property type="component" value="Unplaced"/>
</dbReference>
<keyword evidence="2" id="KW-0597">Phosphoprotein</keyword>
<dbReference type="AlphaFoldDB" id="A0A1I7UD34"/>
<dbReference type="GO" id="GO:0033314">
    <property type="term" value="P:mitotic DNA replication checkpoint signaling"/>
    <property type="evidence" value="ECO:0007669"/>
    <property type="project" value="TreeGrafter"/>
</dbReference>
<dbReference type="PANTHER" id="PTHR14396:SF10">
    <property type="entry name" value="CLASPIN"/>
    <property type="match status" value="1"/>
</dbReference>
<feature type="compositionally biased region" description="Polar residues" evidence="4">
    <location>
        <begin position="240"/>
        <end position="251"/>
    </location>
</feature>
<feature type="compositionally biased region" description="Acidic residues" evidence="4">
    <location>
        <begin position="551"/>
        <end position="565"/>
    </location>
</feature>
<feature type="compositionally biased region" description="Basic and acidic residues" evidence="4">
    <location>
        <begin position="39"/>
        <end position="48"/>
    </location>
</feature>
<accession>A0A1I7UD34</accession>
<sequence>MESSTIPSSTDDTDSPSSITAEPTMSDSSDQVLSNENEEANRKIEEKRKLRRLERRKALALERSPLPPKLGGVLKSANNTIDLTNEDDDPSNKWFKKTFNEKVISKKTKSPELFAVPRHVSKNAPRSLIVKDVLNKKLQASLAVKRKKAQEERRKMYEEDNEHLKPDEEEEEEAEEEIVIRKKKAVKKEESDSEDDEDYKPPEERGEDDDDDGMSINLLNDSFTYNVFNSAAKRSGPGSVISNFDSDSTADPSEKVDILPTMSQIMGGSMPLTAGPDDILNLCSGKFEDFPDTLQMLLNEEKKTSEVPASLISKGDEADEEEEEEEVVIKKKTLTKKKDGGSDDEDDGLKSQDIFAPSEDAEDVSEAIATSEVHLTRIVISGDEDSDSDDPEEEEDVEEEEEEEEGEEENVEEEREEIEEEEPNFDDEDDELAVLKRIEHQEFKKQMKKRTLFDDEASLSGDDVGDDDVEDEDAGENLYEAEEGDADDVPDDATIRRQNFKMLLKQENDQETRALAKLQDRLLADGDLGGVETNRQFRFKLREEVEIQMNVDEEQQEEDEEPEEDEQKRKERAEMTKYRIEHAEELALLEETRDDDDTDRLFERAGKLLKRTEKIVVETTEEVHRNRGLLKPSLLTKTTLAVSFNEVLNAGAAPKQMYVQNFEKGTTGGSSRLSSGIKRAPTSPDGSNKAKRVRSSKLSSLE</sequence>
<protein>
    <submittedName>
        <fullName evidence="6">Claspin</fullName>
    </submittedName>
</protein>
<feature type="region of interest" description="Disordered" evidence="4">
    <location>
        <begin position="1"/>
        <end position="50"/>
    </location>
</feature>
<feature type="region of interest" description="Disordered" evidence="4">
    <location>
        <begin position="233"/>
        <end position="254"/>
    </location>
</feature>
<feature type="region of interest" description="Disordered" evidence="4">
    <location>
        <begin position="299"/>
        <end position="492"/>
    </location>
</feature>
<keyword evidence="3" id="KW-0539">Nucleus</keyword>
<feature type="compositionally biased region" description="Acidic residues" evidence="4">
    <location>
        <begin position="317"/>
        <end position="326"/>
    </location>
</feature>
<dbReference type="eggNOG" id="KOG4156">
    <property type="taxonomic scope" value="Eukaryota"/>
</dbReference>
<evidence type="ECO:0000313" key="5">
    <source>
        <dbReference type="Proteomes" id="UP000095282"/>
    </source>
</evidence>
<feature type="compositionally biased region" description="Acidic residues" evidence="4">
    <location>
        <begin position="167"/>
        <end position="177"/>
    </location>
</feature>
<feature type="compositionally biased region" description="Low complexity" evidence="4">
    <location>
        <begin position="1"/>
        <end position="20"/>
    </location>
</feature>
<proteinExistence type="predicted"/>
<name>A0A1I7UD34_9PELO</name>
<evidence type="ECO:0000256" key="2">
    <source>
        <dbReference type="ARBA" id="ARBA00022553"/>
    </source>
</evidence>
<comment type="subcellular location">
    <subcellularLocation>
        <location evidence="1">Nucleus</location>
    </subcellularLocation>
</comment>
<feature type="region of interest" description="Disordered" evidence="4">
    <location>
        <begin position="142"/>
        <end position="217"/>
    </location>
</feature>
<evidence type="ECO:0000256" key="4">
    <source>
        <dbReference type="SAM" id="MobiDB-lite"/>
    </source>
</evidence>
<dbReference type="InterPro" id="IPR024146">
    <property type="entry name" value="Claspin"/>
</dbReference>
<feature type="compositionally biased region" description="Acidic residues" evidence="4">
    <location>
        <begin position="382"/>
        <end position="432"/>
    </location>
</feature>
<dbReference type="GO" id="GO:0007095">
    <property type="term" value="P:mitotic G2 DNA damage checkpoint signaling"/>
    <property type="evidence" value="ECO:0007669"/>
    <property type="project" value="TreeGrafter"/>
</dbReference>
<dbReference type="GO" id="GO:0010997">
    <property type="term" value="F:anaphase-promoting complex binding"/>
    <property type="evidence" value="ECO:0007669"/>
    <property type="project" value="TreeGrafter"/>
</dbReference>
<feature type="compositionally biased region" description="Basic and acidic residues" evidence="4">
    <location>
        <begin position="149"/>
        <end position="166"/>
    </location>
</feature>
<organism evidence="5 6">
    <name type="scientific">Caenorhabditis tropicalis</name>
    <dbReference type="NCBI Taxonomy" id="1561998"/>
    <lineage>
        <taxon>Eukaryota</taxon>
        <taxon>Metazoa</taxon>
        <taxon>Ecdysozoa</taxon>
        <taxon>Nematoda</taxon>
        <taxon>Chromadorea</taxon>
        <taxon>Rhabditida</taxon>
        <taxon>Rhabditina</taxon>
        <taxon>Rhabditomorpha</taxon>
        <taxon>Rhabditoidea</taxon>
        <taxon>Rhabditidae</taxon>
        <taxon>Peloderinae</taxon>
        <taxon>Caenorhabditis</taxon>
    </lineage>
</organism>
<dbReference type="WBParaSite" id="Csp11.Scaffold629.g8121.t1">
    <property type="protein sequence ID" value="Csp11.Scaffold629.g8121.t1"/>
    <property type="gene ID" value="Csp11.Scaffold629.g8121"/>
</dbReference>